<dbReference type="GO" id="GO:0003824">
    <property type="term" value="F:catalytic activity"/>
    <property type="evidence" value="ECO:0007669"/>
    <property type="project" value="InterPro"/>
</dbReference>
<protein>
    <recommendedName>
        <fullName evidence="1">Nucleoside phosphorylase domain-containing protein</fullName>
    </recommendedName>
</protein>
<dbReference type="AlphaFoldDB" id="A0A2T0GUF6"/>
<reference evidence="2 3" key="1">
    <citation type="submission" date="2018-03" db="EMBL/GenBank/DDBJ databases">
        <title>Actinopolyspora mortivallis from Sahara, screening for active biomolecules.</title>
        <authorList>
            <person name="Selama O."/>
            <person name="Wellington E.M.H."/>
            <person name="Hacene H."/>
        </authorList>
    </citation>
    <scope>NUCLEOTIDE SEQUENCE [LARGE SCALE GENOMIC DNA]</scope>
    <source>
        <strain evidence="2 3">M5A</strain>
    </source>
</reference>
<dbReference type="RefSeq" id="WP_106114399.1">
    <property type="nucleotide sequence ID" value="NZ_PVSR01000026.1"/>
</dbReference>
<proteinExistence type="predicted"/>
<accession>A0A2T0GUF6</accession>
<dbReference type="Proteomes" id="UP000239352">
    <property type="component" value="Unassembled WGS sequence"/>
</dbReference>
<dbReference type="STRING" id="1050202.GCA_000384035_01688"/>
<dbReference type="EMBL" id="PVSR01000026">
    <property type="protein sequence ID" value="PRW62724.1"/>
    <property type="molecule type" value="Genomic_DNA"/>
</dbReference>
<dbReference type="Pfam" id="PF01048">
    <property type="entry name" value="PNP_UDP_1"/>
    <property type="match status" value="1"/>
</dbReference>
<dbReference type="InterPro" id="IPR000845">
    <property type="entry name" value="Nucleoside_phosphorylase_d"/>
</dbReference>
<comment type="caution">
    <text evidence="2">The sequence shown here is derived from an EMBL/GenBank/DDBJ whole genome shotgun (WGS) entry which is preliminary data.</text>
</comment>
<keyword evidence="3" id="KW-1185">Reference proteome</keyword>
<evidence type="ECO:0000259" key="1">
    <source>
        <dbReference type="Pfam" id="PF01048"/>
    </source>
</evidence>
<name>A0A2T0GUF6_ACTMO</name>
<dbReference type="GO" id="GO:0009116">
    <property type="term" value="P:nucleoside metabolic process"/>
    <property type="evidence" value="ECO:0007669"/>
    <property type="project" value="InterPro"/>
</dbReference>
<dbReference type="Gene3D" id="3.40.50.1580">
    <property type="entry name" value="Nucleoside phosphorylase domain"/>
    <property type="match status" value="1"/>
</dbReference>
<dbReference type="InterPro" id="IPR035994">
    <property type="entry name" value="Nucleoside_phosphorylase_sf"/>
</dbReference>
<feature type="domain" description="Nucleoside phosphorylase" evidence="1">
    <location>
        <begin position="37"/>
        <end position="155"/>
    </location>
</feature>
<evidence type="ECO:0000313" key="2">
    <source>
        <dbReference type="EMBL" id="PRW62724.1"/>
    </source>
</evidence>
<dbReference type="SUPFAM" id="SSF53167">
    <property type="entry name" value="Purine and uridine phosphorylases"/>
    <property type="match status" value="1"/>
</dbReference>
<dbReference type="InParanoid" id="A0A2T0GUF6"/>
<sequence length="218" mass="23304">MPPELLVCAPLRVEARALRRCPELWVRRTGYGRRRSVRAVERISGIGFGALAVAGLGGGLDPTLRSGDVVVGTEVLSAGRRLSSHAPEVLARELRRVVPRVRLGVVVTSDHPVLGAQRRVLAESGATVVDMESGELAAAAGKHPFAVVRVVLDTSEQPLVAPGAPRRLVGALRRLRDTGLPLLRWSRAVAGDGSLETVRSRWSKEVPSWASQCGRPSA</sequence>
<gene>
    <name evidence="2" type="ORF">CEP50_13990</name>
</gene>
<organism evidence="2 3">
    <name type="scientific">Actinopolyspora mortivallis</name>
    <dbReference type="NCBI Taxonomy" id="33906"/>
    <lineage>
        <taxon>Bacteria</taxon>
        <taxon>Bacillati</taxon>
        <taxon>Actinomycetota</taxon>
        <taxon>Actinomycetes</taxon>
        <taxon>Actinopolysporales</taxon>
        <taxon>Actinopolysporaceae</taxon>
        <taxon>Actinopolyspora</taxon>
    </lineage>
</organism>
<evidence type="ECO:0000313" key="3">
    <source>
        <dbReference type="Proteomes" id="UP000239352"/>
    </source>
</evidence>